<comment type="caution">
    <text evidence="2">The sequence shown here is derived from an EMBL/GenBank/DDBJ whole genome shotgun (WGS) entry which is preliminary data.</text>
</comment>
<dbReference type="RefSeq" id="WP_371196810.1">
    <property type="nucleotide sequence ID" value="NZ_JAUEHC010000142.1"/>
</dbReference>
<feature type="domain" description="PAS" evidence="1">
    <location>
        <begin position="13"/>
        <end position="79"/>
    </location>
</feature>
<feature type="non-terminal residue" evidence="2">
    <location>
        <position position="1"/>
    </location>
</feature>
<name>A0ABV4JQ85_9ENTR</name>
<evidence type="ECO:0000259" key="1">
    <source>
        <dbReference type="SMART" id="SM00091"/>
    </source>
</evidence>
<accession>A0ABV4JQ85</accession>
<keyword evidence="3" id="KW-1185">Reference proteome</keyword>
<proteinExistence type="predicted"/>
<reference evidence="2 3" key="1">
    <citation type="submission" date="2023-06" db="EMBL/GenBank/DDBJ databases">
        <title>Genome characterization of Enterobacterales and Pseudomonas spp isolates with different phenotypes to cefepime-taniborbactam.</title>
        <authorList>
            <person name="Hernandez-Garcia M."/>
            <person name="Garcia-Castillo M."/>
            <person name="Ruiz-Garbajosa P."/>
            <person name="Canton R."/>
        </authorList>
    </citation>
    <scope>NUCLEOTIDE SEQUENCE [LARGE SCALE GENOMIC DNA]</scope>
    <source>
        <strain evidence="2 3">A003</strain>
    </source>
</reference>
<protein>
    <submittedName>
        <fullName evidence="2">PAS domain-containing protein</fullName>
    </submittedName>
</protein>
<dbReference type="InterPro" id="IPR000014">
    <property type="entry name" value="PAS"/>
</dbReference>
<gene>
    <name evidence="2" type="ORF">QVM81_24675</name>
</gene>
<sequence>LKETQEQLQTSEEKFAKAFHASPDGLLLSRQSDGLLLEVNEGFCRLTGYDLSPTIDQTSLDLGIWVDLNERKRLVQQLN</sequence>
<dbReference type="Pfam" id="PF13188">
    <property type="entry name" value="PAS_8"/>
    <property type="match status" value="1"/>
</dbReference>
<organism evidence="2 3">
    <name type="scientific">Enterobacter rongchengensis</name>
    <dbReference type="NCBI Taxonomy" id="3030999"/>
    <lineage>
        <taxon>Bacteria</taxon>
        <taxon>Pseudomonadati</taxon>
        <taxon>Pseudomonadota</taxon>
        <taxon>Gammaproteobacteria</taxon>
        <taxon>Enterobacterales</taxon>
        <taxon>Enterobacteriaceae</taxon>
        <taxon>Enterobacter</taxon>
    </lineage>
</organism>
<dbReference type="InterPro" id="IPR035965">
    <property type="entry name" value="PAS-like_dom_sf"/>
</dbReference>
<evidence type="ECO:0000313" key="3">
    <source>
        <dbReference type="Proteomes" id="UP001567731"/>
    </source>
</evidence>
<dbReference type="Gene3D" id="3.30.450.20">
    <property type="entry name" value="PAS domain"/>
    <property type="match status" value="1"/>
</dbReference>
<feature type="non-terminal residue" evidence="2">
    <location>
        <position position="79"/>
    </location>
</feature>
<dbReference type="NCBIfam" id="TIGR00229">
    <property type="entry name" value="sensory_box"/>
    <property type="match status" value="1"/>
</dbReference>
<evidence type="ECO:0000313" key="2">
    <source>
        <dbReference type="EMBL" id="MEZ4054726.1"/>
    </source>
</evidence>
<dbReference type="SMART" id="SM00091">
    <property type="entry name" value="PAS"/>
    <property type="match status" value="1"/>
</dbReference>
<dbReference type="Proteomes" id="UP001567731">
    <property type="component" value="Unassembled WGS sequence"/>
</dbReference>
<dbReference type="EMBL" id="JAUEHC010000142">
    <property type="protein sequence ID" value="MEZ4054726.1"/>
    <property type="molecule type" value="Genomic_DNA"/>
</dbReference>
<dbReference type="SUPFAM" id="SSF55785">
    <property type="entry name" value="PYP-like sensor domain (PAS domain)"/>
    <property type="match status" value="1"/>
</dbReference>